<keyword evidence="1" id="KW-0732">Signal</keyword>
<gene>
    <name evidence="2" type="ORF">CONLIGDRAFT_16431</name>
</gene>
<dbReference type="OrthoDB" id="2097653at2759"/>
<sequence>MLSTTLVLQLLLAISGVTLAAPKPAEYHMFPRVMVRPAHLEVLKIRASTAVNPAAVTETTCLDSFKKIVFHDENVAELSICGGIAGSITKCGGAPASTTGTSGSAQFVLNPVDTGATINISKGRWEQCVRAARAVCPTGSIKATCAGGASTGDVTFTLDNP</sequence>
<reference evidence="2 3" key="1">
    <citation type="submission" date="2016-10" db="EMBL/GenBank/DDBJ databases">
        <title>Draft genome sequence of Coniochaeta ligniaria NRRL30616, a lignocellulolytic fungus for bioabatement of inhibitors in plant biomass hydrolysates.</title>
        <authorList>
            <consortium name="DOE Joint Genome Institute"/>
            <person name="Jimenez D.J."/>
            <person name="Hector R.E."/>
            <person name="Riley R."/>
            <person name="Sun H."/>
            <person name="Grigoriev I.V."/>
            <person name="Van Elsas J.D."/>
            <person name="Nichols N.N."/>
        </authorList>
    </citation>
    <scope>NUCLEOTIDE SEQUENCE [LARGE SCALE GENOMIC DNA]</scope>
    <source>
        <strain evidence="2 3">NRRL 30616</strain>
    </source>
</reference>
<proteinExistence type="predicted"/>
<evidence type="ECO:0000313" key="2">
    <source>
        <dbReference type="EMBL" id="OIW34696.1"/>
    </source>
</evidence>
<feature type="chain" id="PRO_5009645046" evidence="1">
    <location>
        <begin position="21"/>
        <end position="161"/>
    </location>
</feature>
<feature type="signal peptide" evidence="1">
    <location>
        <begin position="1"/>
        <end position="20"/>
    </location>
</feature>
<evidence type="ECO:0000256" key="1">
    <source>
        <dbReference type="SAM" id="SignalP"/>
    </source>
</evidence>
<evidence type="ECO:0000313" key="3">
    <source>
        <dbReference type="Proteomes" id="UP000182658"/>
    </source>
</evidence>
<accession>A0A1J7JX92</accession>
<keyword evidence="3" id="KW-1185">Reference proteome</keyword>
<dbReference type="Proteomes" id="UP000182658">
    <property type="component" value="Unassembled WGS sequence"/>
</dbReference>
<dbReference type="EMBL" id="KV875093">
    <property type="protein sequence ID" value="OIW34696.1"/>
    <property type="molecule type" value="Genomic_DNA"/>
</dbReference>
<name>A0A1J7JX92_9PEZI</name>
<protein>
    <submittedName>
        <fullName evidence="2">Uncharacterized protein</fullName>
    </submittedName>
</protein>
<dbReference type="InParanoid" id="A0A1J7JX92"/>
<dbReference type="AlphaFoldDB" id="A0A1J7JX92"/>
<organism evidence="2 3">
    <name type="scientific">Coniochaeta ligniaria NRRL 30616</name>
    <dbReference type="NCBI Taxonomy" id="1408157"/>
    <lineage>
        <taxon>Eukaryota</taxon>
        <taxon>Fungi</taxon>
        <taxon>Dikarya</taxon>
        <taxon>Ascomycota</taxon>
        <taxon>Pezizomycotina</taxon>
        <taxon>Sordariomycetes</taxon>
        <taxon>Sordariomycetidae</taxon>
        <taxon>Coniochaetales</taxon>
        <taxon>Coniochaetaceae</taxon>
        <taxon>Coniochaeta</taxon>
    </lineage>
</organism>